<feature type="transmembrane region" description="Helical" evidence="5">
    <location>
        <begin position="387"/>
        <end position="418"/>
    </location>
</feature>
<dbReference type="AlphaFoldDB" id="A0A1T4RKR2"/>
<dbReference type="STRING" id="634771.SAMN04488128_1021234"/>
<dbReference type="GO" id="GO:0016020">
    <property type="term" value="C:membrane"/>
    <property type="evidence" value="ECO:0007669"/>
    <property type="project" value="UniProtKB-SubCell"/>
</dbReference>
<comment type="subcellular location">
    <subcellularLocation>
        <location evidence="1">Membrane</location>
        <topology evidence="1">Multi-pass membrane protein</topology>
    </subcellularLocation>
</comment>
<evidence type="ECO:0000256" key="5">
    <source>
        <dbReference type="SAM" id="Phobius"/>
    </source>
</evidence>
<feature type="transmembrane region" description="Helical" evidence="5">
    <location>
        <begin position="337"/>
        <end position="366"/>
    </location>
</feature>
<dbReference type="InterPro" id="IPR001902">
    <property type="entry name" value="SLC26A/SulP_fam"/>
</dbReference>
<dbReference type="GO" id="GO:0055085">
    <property type="term" value="P:transmembrane transport"/>
    <property type="evidence" value="ECO:0007669"/>
    <property type="project" value="InterPro"/>
</dbReference>
<feature type="transmembrane region" description="Helical" evidence="5">
    <location>
        <begin position="298"/>
        <end position="317"/>
    </location>
</feature>
<protein>
    <submittedName>
        <fullName evidence="7">Sulfate permease, MFS superfamily</fullName>
    </submittedName>
</protein>
<dbReference type="Pfam" id="PF00916">
    <property type="entry name" value="Sulfate_transp"/>
    <property type="match status" value="1"/>
</dbReference>
<reference evidence="8" key="1">
    <citation type="submission" date="2017-02" db="EMBL/GenBank/DDBJ databases">
        <authorList>
            <person name="Varghese N."/>
            <person name="Submissions S."/>
        </authorList>
    </citation>
    <scope>NUCLEOTIDE SEQUENCE [LARGE SCALE GENOMIC DNA]</scope>
    <source>
        <strain evidence="8">DSM 22224</strain>
    </source>
</reference>
<feature type="domain" description="SLC26A/SulP transporter" evidence="6">
    <location>
        <begin position="12"/>
        <end position="390"/>
    </location>
</feature>
<accession>A0A1T4RKR2</accession>
<evidence type="ECO:0000256" key="4">
    <source>
        <dbReference type="ARBA" id="ARBA00023136"/>
    </source>
</evidence>
<evidence type="ECO:0000256" key="2">
    <source>
        <dbReference type="ARBA" id="ARBA00022692"/>
    </source>
</evidence>
<dbReference type="OrthoDB" id="9769739at2"/>
<feature type="transmembrane region" description="Helical" evidence="5">
    <location>
        <begin position="41"/>
        <end position="62"/>
    </location>
</feature>
<feature type="transmembrane region" description="Helical" evidence="5">
    <location>
        <begin position="196"/>
        <end position="215"/>
    </location>
</feature>
<feature type="transmembrane region" description="Helical" evidence="5">
    <location>
        <begin position="117"/>
        <end position="135"/>
    </location>
</feature>
<evidence type="ECO:0000313" key="8">
    <source>
        <dbReference type="Proteomes" id="UP000190367"/>
    </source>
</evidence>
<evidence type="ECO:0000256" key="3">
    <source>
        <dbReference type="ARBA" id="ARBA00022989"/>
    </source>
</evidence>
<organism evidence="7 8">
    <name type="scientific">Chitinophaga eiseniae</name>
    <dbReference type="NCBI Taxonomy" id="634771"/>
    <lineage>
        <taxon>Bacteria</taxon>
        <taxon>Pseudomonadati</taxon>
        <taxon>Bacteroidota</taxon>
        <taxon>Chitinophagia</taxon>
        <taxon>Chitinophagales</taxon>
        <taxon>Chitinophagaceae</taxon>
        <taxon>Chitinophaga</taxon>
    </lineage>
</organism>
<feature type="transmembrane region" description="Helical" evidence="5">
    <location>
        <begin position="170"/>
        <end position="189"/>
    </location>
</feature>
<keyword evidence="3 5" id="KW-1133">Transmembrane helix</keyword>
<sequence length="549" mass="58469">MNKQTSLFSNIKGDFSAGLVVFLIAVPLCLGIALASGAPLFSGMIAGIIGGLVIGFFSGSQLSVSGPAAGLTAIVLTAITKLGAFDIFLLAVVIGGGLQLILGLIKAGTVANYFPSNVITGMLAAIGIIIILKQIPHAFGYDAESEGSIAFFQADGENTFSALLSTLNHISIGATVITLISILIILYWSKIPKVNLVPAPLVAVIAGILLNRAFAGSEVLALGTNHLVNLPVPQSFNDFLGQFTFPRFSAITDKEVWITALTIAIVASVETLLNVEATDKLDPLKRHTSPNRELKAQGIGNIVSGLIGGLPITSVIVRSSANINAGGRTKMSTMIHGSLLLICAALIPMVLNMIPLATLAAVLLVTGYKLCKLKVFKEMFKNGKYQWVPFVATVVAIVFTDLLIGIGIGMAVSVLAILRGNMKSSYYFRKEKYQTGDSIRLELAQEVSFLNKASILLTLDHLPADTTVVIDAQKTAYIDFDILQTIREFKDIKAPQKNITVILTGFKDVYKIPNTPGSLVEEHARKANGHVHTIAAGNHKELLKELQLN</sequence>
<evidence type="ECO:0000256" key="1">
    <source>
        <dbReference type="ARBA" id="ARBA00004141"/>
    </source>
</evidence>
<name>A0A1T4RKR2_9BACT</name>
<dbReference type="EMBL" id="FUWZ01000002">
    <property type="protein sequence ID" value="SKA16261.1"/>
    <property type="molecule type" value="Genomic_DNA"/>
</dbReference>
<keyword evidence="8" id="KW-1185">Reference proteome</keyword>
<dbReference type="Proteomes" id="UP000190367">
    <property type="component" value="Unassembled WGS sequence"/>
</dbReference>
<proteinExistence type="predicted"/>
<feature type="transmembrane region" description="Helical" evidence="5">
    <location>
        <begin position="82"/>
        <end position="105"/>
    </location>
</feature>
<evidence type="ECO:0000259" key="6">
    <source>
        <dbReference type="Pfam" id="PF00916"/>
    </source>
</evidence>
<feature type="transmembrane region" description="Helical" evidence="5">
    <location>
        <begin position="256"/>
        <end position="277"/>
    </location>
</feature>
<keyword evidence="4 5" id="KW-0472">Membrane</keyword>
<dbReference type="RefSeq" id="WP_078669711.1">
    <property type="nucleotide sequence ID" value="NZ_FUWZ01000002.1"/>
</dbReference>
<dbReference type="InterPro" id="IPR011547">
    <property type="entry name" value="SLC26A/SulP_dom"/>
</dbReference>
<feature type="transmembrane region" description="Helical" evidence="5">
    <location>
        <begin position="15"/>
        <end position="34"/>
    </location>
</feature>
<dbReference type="PANTHER" id="PTHR11814">
    <property type="entry name" value="SULFATE TRANSPORTER"/>
    <property type="match status" value="1"/>
</dbReference>
<gene>
    <name evidence="7" type="ORF">SAMN04488128_1021234</name>
</gene>
<keyword evidence="2 5" id="KW-0812">Transmembrane</keyword>
<evidence type="ECO:0000313" key="7">
    <source>
        <dbReference type="EMBL" id="SKA16261.1"/>
    </source>
</evidence>